<dbReference type="Gene3D" id="3.40.50.1820">
    <property type="entry name" value="alpha/beta hydrolase"/>
    <property type="match status" value="1"/>
</dbReference>
<comment type="caution">
    <text evidence="2">The sequence shown here is derived from an EMBL/GenBank/DDBJ whole genome shotgun (WGS) entry which is preliminary data.</text>
</comment>
<name>A0A0L6TZM1_9FIRM</name>
<organism evidence="2 3">
    <name type="scientific">Acetobacterium bakii</name>
    <dbReference type="NCBI Taxonomy" id="52689"/>
    <lineage>
        <taxon>Bacteria</taxon>
        <taxon>Bacillati</taxon>
        <taxon>Bacillota</taxon>
        <taxon>Clostridia</taxon>
        <taxon>Eubacteriales</taxon>
        <taxon>Eubacteriaceae</taxon>
        <taxon>Acetobacterium</taxon>
    </lineage>
</organism>
<dbReference type="InterPro" id="IPR029058">
    <property type="entry name" value="AB_hydrolase_fold"/>
</dbReference>
<evidence type="ECO:0000313" key="3">
    <source>
        <dbReference type="Proteomes" id="UP000036873"/>
    </source>
</evidence>
<proteinExistence type="predicted"/>
<dbReference type="EMBL" id="LGYO01000025">
    <property type="protein sequence ID" value="KNZ41714.1"/>
    <property type="molecule type" value="Genomic_DNA"/>
</dbReference>
<accession>A0A0L6TZM1</accession>
<gene>
    <name evidence="2" type="ORF">AKG39_10550</name>
</gene>
<feature type="domain" description="AB hydrolase-1" evidence="1">
    <location>
        <begin position="30"/>
        <end position="80"/>
    </location>
</feature>
<keyword evidence="3" id="KW-1185">Reference proteome</keyword>
<dbReference type="Pfam" id="PF00561">
    <property type="entry name" value="Abhydrolase_1"/>
    <property type="match status" value="1"/>
</dbReference>
<dbReference type="RefSeq" id="WP_050740361.1">
    <property type="nucleotide sequence ID" value="NZ_LGYO01000025.1"/>
</dbReference>
<reference evidence="3" key="1">
    <citation type="submission" date="2015-07" db="EMBL/GenBank/DDBJ databases">
        <title>Draft genome sequence of Acetobacterium bakii DSM 8293, a potential psychrophilic chemical producer through syngas fermentation.</title>
        <authorList>
            <person name="Song Y."/>
            <person name="Hwang S."/>
            <person name="Cho B.-K."/>
        </authorList>
    </citation>
    <scope>NUCLEOTIDE SEQUENCE [LARGE SCALE GENOMIC DNA]</scope>
    <source>
        <strain evidence="3">DSM 8239</strain>
    </source>
</reference>
<dbReference type="STRING" id="52689.AKG39_10550"/>
<dbReference type="PANTHER" id="PTHR43329">
    <property type="entry name" value="EPOXIDE HYDROLASE"/>
    <property type="match status" value="1"/>
</dbReference>
<dbReference type="InterPro" id="IPR000073">
    <property type="entry name" value="AB_hydrolase_1"/>
</dbReference>
<sequence>MNNEVKMTTISANEMDFTCRTCGLDSKGELVILLHGFPQSSVIWENIIKRLADKGYRCLAANQRGYSEGARPIGMENYTTRKLTSELMRRKNV</sequence>
<protein>
    <recommendedName>
        <fullName evidence="1">AB hydrolase-1 domain-containing protein</fullName>
    </recommendedName>
</protein>
<evidence type="ECO:0000259" key="1">
    <source>
        <dbReference type="Pfam" id="PF00561"/>
    </source>
</evidence>
<evidence type="ECO:0000313" key="2">
    <source>
        <dbReference type="EMBL" id="KNZ41714.1"/>
    </source>
</evidence>
<dbReference type="AlphaFoldDB" id="A0A0L6TZM1"/>
<dbReference type="Proteomes" id="UP000036873">
    <property type="component" value="Unassembled WGS sequence"/>
</dbReference>
<dbReference type="SUPFAM" id="SSF53474">
    <property type="entry name" value="alpha/beta-Hydrolases"/>
    <property type="match status" value="1"/>
</dbReference>